<name>A0AAU8GS04_9VIRU</name>
<organism evidence="2">
    <name type="scientific">Mammaliicoccus phage MSShimriz1</name>
    <dbReference type="NCBI Taxonomy" id="3230127"/>
    <lineage>
        <taxon>Viruses</taxon>
    </lineage>
</organism>
<feature type="domain" description="NADAR" evidence="1">
    <location>
        <begin position="1"/>
        <end position="119"/>
    </location>
</feature>
<dbReference type="SUPFAM" id="SSF143990">
    <property type="entry name" value="YbiA-like"/>
    <property type="match status" value="1"/>
</dbReference>
<dbReference type="InterPro" id="IPR012816">
    <property type="entry name" value="NADAR"/>
</dbReference>
<reference evidence="2" key="1">
    <citation type="submission" date="2024-06" db="EMBL/GenBank/DDBJ databases">
        <authorList>
            <person name="Ashkenazi R."/>
            <person name="Lipszyc R.R."/>
            <person name="Braunstein R."/>
            <person name="Yerushalmy O."/>
            <person name="Alkalay-Oren S."/>
            <person name="Coppenhagn-Glazer S."/>
            <person name="Hazan R."/>
        </authorList>
    </citation>
    <scope>NUCLEOTIDE SEQUENCE</scope>
</reference>
<dbReference type="Gene3D" id="1.10.357.40">
    <property type="entry name" value="YbiA-like"/>
    <property type="match status" value="1"/>
</dbReference>
<dbReference type="Pfam" id="PF08719">
    <property type="entry name" value="NADAR"/>
    <property type="match status" value="1"/>
</dbReference>
<proteinExistence type="predicted"/>
<accession>A0AAU8GS04</accession>
<protein>
    <recommendedName>
        <fullName evidence="1">NADAR domain-containing protein</fullName>
    </recommendedName>
</protein>
<sequence length="125" mass="14910">MWRKAQYFKDWLIAGKILQNAQQPNHAKSLGRKVKNYNDEQWEKVRVDIMKEIVYDKFSQTNLKYQMLEDGNNREFVESSPYDTIWGVGMKDSDPKINHKINWKGQNLLGKVMNEVYLKLKEDKL</sequence>
<dbReference type="EMBL" id="PP931174">
    <property type="protein sequence ID" value="XCH45194.1"/>
    <property type="molecule type" value="Genomic_DNA"/>
</dbReference>
<dbReference type="CDD" id="cd15457">
    <property type="entry name" value="NADAR"/>
    <property type="match status" value="1"/>
</dbReference>
<dbReference type="InterPro" id="IPR037238">
    <property type="entry name" value="YbiA-like_sf"/>
</dbReference>
<evidence type="ECO:0000259" key="1">
    <source>
        <dbReference type="Pfam" id="PF08719"/>
    </source>
</evidence>
<evidence type="ECO:0000313" key="2">
    <source>
        <dbReference type="EMBL" id="XCH45194.1"/>
    </source>
</evidence>
<dbReference type="NCBIfam" id="TIGR02464">
    <property type="entry name" value="ribofla_fusion"/>
    <property type="match status" value="1"/>
</dbReference>